<dbReference type="HOGENOM" id="CLU_023845_4_1_6"/>
<dbReference type="InterPro" id="IPR029044">
    <property type="entry name" value="Nucleotide-diphossugar_trans"/>
</dbReference>
<keyword evidence="3 5" id="KW-0808">Transferase</keyword>
<protein>
    <submittedName>
        <fullName evidence="5">Putative glycosyltransferase</fullName>
    </submittedName>
</protein>
<evidence type="ECO:0000313" key="5">
    <source>
        <dbReference type="EMBL" id="EAQ96639.1"/>
    </source>
</evidence>
<dbReference type="EMBL" id="AAOA02000004">
    <property type="protein sequence ID" value="EAQ96639.1"/>
    <property type="molecule type" value="Genomic_DNA"/>
</dbReference>
<comment type="similarity">
    <text evidence="1">Belongs to the glycosyltransferase 2 family.</text>
</comment>
<accession>A4AB85</accession>
<name>A4AB85_9GAMM</name>
<dbReference type="Pfam" id="PF00535">
    <property type="entry name" value="Glycos_transf_2"/>
    <property type="match status" value="1"/>
</dbReference>
<proteinExistence type="inferred from homology"/>
<reference evidence="5 6" key="2">
    <citation type="journal article" date="2009" name="PLoS ONE">
        <title>The photosynthetic apparatus and its regulation in the aerobic gammaproteobacterium Congregibacter litoralis gen. nov., sp. nov.</title>
        <authorList>
            <person name="Spring S."/>
            <person name="Lunsdorf H."/>
            <person name="Fuchs B.M."/>
            <person name="Tindall B.J."/>
        </authorList>
    </citation>
    <scope>NUCLEOTIDE SEQUENCE [LARGE SCALE GENOMIC DNA]</scope>
    <source>
        <strain evidence="5">KT71</strain>
    </source>
</reference>
<comment type="caution">
    <text evidence="5">The sequence shown here is derived from an EMBL/GenBank/DDBJ whole genome shotgun (WGS) entry which is preliminary data.</text>
</comment>
<evidence type="ECO:0000256" key="1">
    <source>
        <dbReference type="ARBA" id="ARBA00006739"/>
    </source>
</evidence>
<keyword evidence="6" id="KW-1185">Reference proteome</keyword>
<evidence type="ECO:0000313" key="6">
    <source>
        <dbReference type="Proteomes" id="UP000019205"/>
    </source>
</evidence>
<feature type="domain" description="Glycosyltransferase 2-like" evidence="4">
    <location>
        <begin position="99"/>
        <end position="173"/>
    </location>
</feature>
<dbReference type="PANTHER" id="PTHR43179:SF12">
    <property type="entry name" value="GALACTOFURANOSYLTRANSFERASE GLFT2"/>
    <property type="match status" value="1"/>
</dbReference>
<dbReference type="PANTHER" id="PTHR43179">
    <property type="entry name" value="RHAMNOSYLTRANSFERASE WBBL"/>
    <property type="match status" value="1"/>
</dbReference>
<dbReference type="Proteomes" id="UP000019205">
    <property type="component" value="Chromosome"/>
</dbReference>
<gene>
    <name evidence="5" type="ORF">KT71_06429</name>
</gene>
<dbReference type="RefSeq" id="WP_008293706.1">
    <property type="nucleotide sequence ID" value="NZ_CM002299.1"/>
</dbReference>
<dbReference type="OrthoDB" id="9771846at2"/>
<dbReference type="InterPro" id="IPR001173">
    <property type="entry name" value="Glyco_trans_2-like"/>
</dbReference>
<dbReference type="Gene3D" id="3.90.550.10">
    <property type="entry name" value="Spore Coat Polysaccharide Biosynthesis Protein SpsA, Chain A"/>
    <property type="match status" value="1"/>
</dbReference>
<dbReference type="AlphaFoldDB" id="A4AB85"/>
<dbReference type="eggNOG" id="COG1216">
    <property type="taxonomic scope" value="Bacteria"/>
</dbReference>
<organism evidence="5 6">
    <name type="scientific">Congregibacter litoralis KT71</name>
    <dbReference type="NCBI Taxonomy" id="314285"/>
    <lineage>
        <taxon>Bacteria</taxon>
        <taxon>Pseudomonadati</taxon>
        <taxon>Pseudomonadota</taxon>
        <taxon>Gammaproteobacteria</taxon>
        <taxon>Cellvibrionales</taxon>
        <taxon>Halieaceae</taxon>
        <taxon>Congregibacter</taxon>
    </lineage>
</organism>
<dbReference type="STRING" id="314285.KT71_06429"/>
<reference evidence="5 6" key="1">
    <citation type="journal article" date="2007" name="Proc. Natl. Acad. Sci. U.S.A.">
        <title>Characterization of a marine gammaproteobacterium capable of aerobic anoxygenic photosynthesis.</title>
        <authorList>
            <person name="Fuchs B.M."/>
            <person name="Spring S."/>
            <person name="Teeling H."/>
            <person name="Quast C."/>
            <person name="Wulf J."/>
            <person name="Schattenhofer M."/>
            <person name="Yan S."/>
            <person name="Ferriera S."/>
            <person name="Johnson J."/>
            <person name="Glockner F.O."/>
            <person name="Amann R."/>
        </authorList>
    </citation>
    <scope>NUCLEOTIDE SEQUENCE [LARGE SCALE GENOMIC DNA]</scope>
    <source>
        <strain evidence="5">KT71</strain>
    </source>
</reference>
<evidence type="ECO:0000256" key="3">
    <source>
        <dbReference type="ARBA" id="ARBA00022679"/>
    </source>
</evidence>
<evidence type="ECO:0000256" key="2">
    <source>
        <dbReference type="ARBA" id="ARBA00022676"/>
    </source>
</evidence>
<dbReference type="SUPFAM" id="SSF53448">
    <property type="entry name" value="Nucleotide-diphospho-sugar transferases"/>
    <property type="match status" value="1"/>
</dbReference>
<dbReference type="GO" id="GO:0016757">
    <property type="term" value="F:glycosyltransferase activity"/>
    <property type="evidence" value="ECO:0007669"/>
    <property type="project" value="UniProtKB-KW"/>
</dbReference>
<evidence type="ECO:0000259" key="4">
    <source>
        <dbReference type="Pfam" id="PF00535"/>
    </source>
</evidence>
<sequence>MSELKGVYIVLLNWNGWRDSIACLESLIPNIRAGARVLVCDNHSSDESLNHIQAWARHERSAGISQHPRLAALQAKGQERPVTQRISRREAEAGLADPDAELILVDNGGNLGFAAGNNVGLRFALAQEDMQHVWLLNNDTLVEANCLPQMLNRLQAHNRPAVCGSVIHFFDDPSIIQCIGGNRFDALRGRALESEGRYLEEGAMPDVGTIERQLDYLTGCSMLLPRSFLETVGLMNEAYFLYYEEIDWFTRAARRFDLLVADGAHLYHREGGSIGSRSWNRGPSLISDQYMFRSRMHFMRSYYPRDLWRCTLSNWLDVVKRVVKGQWRNAAVIARELNRPSVEAQ</sequence>
<keyword evidence="2" id="KW-0328">Glycosyltransferase</keyword>